<keyword evidence="2" id="KW-0732">Signal</keyword>
<keyword evidence="6" id="KW-1185">Reference proteome</keyword>
<dbReference type="GO" id="GO:0030163">
    <property type="term" value="P:protein catabolic process"/>
    <property type="evidence" value="ECO:0007669"/>
    <property type="project" value="Ensembl"/>
</dbReference>
<feature type="chain" id="PRO_5025652095" evidence="2">
    <location>
        <begin position="20"/>
        <end position="730"/>
    </location>
</feature>
<dbReference type="GO" id="GO:0045651">
    <property type="term" value="P:positive regulation of macrophage differentiation"/>
    <property type="evidence" value="ECO:0007669"/>
    <property type="project" value="Ensembl"/>
</dbReference>
<dbReference type="GO" id="GO:0007249">
    <property type="term" value="P:canonical NF-kappaB signal transduction"/>
    <property type="evidence" value="ECO:0007669"/>
    <property type="project" value="Ensembl"/>
</dbReference>
<evidence type="ECO:0000313" key="5">
    <source>
        <dbReference type="Ensembl" id="ENSPMRP00000008062.1"/>
    </source>
</evidence>
<dbReference type="GO" id="GO:0070513">
    <property type="term" value="F:death domain binding"/>
    <property type="evidence" value="ECO:0007669"/>
    <property type="project" value="Ensembl"/>
</dbReference>
<reference evidence="5" key="3">
    <citation type="submission" date="2025-09" db="UniProtKB">
        <authorList>
            <consortium name="Ensembl"/>
        </authorList>
    </citation>
    <scope>IDENTIFICATION</scope>
</reference>
<dbReference type="SUPFAM" id="SSF47986">
    <property type="entry name" value="DEATH domain"/>
    <property type="match status" value="1"/>
</dbReference>
<dbReference type="InterPro" id="IPR051681">
    <property type="entry name" value="Ser/Thr_Kinases-Pseudokinases"/>
</dbReference>
<dbReference type="AlphaFoldDB" id="A0A670I8P2"/>
<dbReference type="InterPro" id="IPR025735">
    <property type="entry name" value="RHIM"/>
</dbReference>
<dbReference type="InterPro" id="IPR001245">
    <property type="entry name" value="Ser-Thr/Tyr_kinase_cat_dom"/>
</dbReference>
<dbReference type="GO" id="GO:0060546">
    <property type="term" value="P:negative regulation of necroptotic process"/>
    <property type="evidence" value="ECO:0007669"/>
    <property type="project" value="Ensembl"/>
</dbReference>
<dbReference type="InterPro" id="IPR000488">
    <property type="entry name" value="Death_dom"/>
</dbReference>
<feature type="domain" description="Death" evidence="4">
    <location>
        <begin position="639"/>
        <end position="725"/>
    </location>
</feature>
<dbReference type="GeneTree" id="ENSGT00940000159347"/>
<dbReference type="GO" id="GO:2001238">
    <property type="term" value="P:positive regulation of extrinsic apoptotic signaling pathway"/>
    <property type="evidence" value="ECO:0007669"/>
    <property type="project" value="Ensembl"/>
</dbReference>
<dbReference type="Gene3D" id="1.10.533.10">
    <property type="entry name" value="Death Domain, Fas"/>
    <property type="match status" value="1"/>
</dbReference>
<feature type="domain" description="Protein kinase" evidence="3">
    <location>
        <begin position="38"/>
        <end position="309"/>
    </location>
</feature>
<dbReference type="GO" id="GO:0071363">
    <property type="term" value="P:cellular response to growth factor stimulus"/>
    <property type="evidence" value="ECO:0007669"/>
    <property type="project" value="Ensembl"/>
</dbReference>
<dbReference type="SMART" id="SM00005">
    <property type="entry name" value="DEATH"/>
    <property type="match status" value="1"/>
</dbReference>
<dbReference type="GO" id="GO:0071356">
    <property type="term" value="P:cellular response to tumor necrosis factor"/>
    <property type="evidence" value="ECO:0007669"/>
    <property type="project" value="Ensembl"/>
</dbReference>
<dbReference type="GO" id="GO:1903800">
    <property type="term" value="P:positive regulation of miRNA processing"/>
    <property type="evidence" value="ECO:0007669"/>
    <property type="project" value="Ensembl"/>
</dbReference>
<feature type="signal peptide" evidence="2">
    <location>
        <begin position="1"/>
        <end position="19"/>
    </location>
</feature>
<dbReference type="GO" id="GO:0043124">
    <property type="term" value="P:negative regulation of canonical NF-kappaB signal transduction"/>
    <property type="evidence" value="ECO:0007669"/>
    <property type="project" value="Ensembl"/>
</dbReference>
<dbReference type="Ensembl" id="ENSPMRT00000008620.1">
    <property type="protein sequence ID" value="ENSPMRP00000008062.1"/>
    <property type="gene ID" value="ENSPMRG00000005461.1"/>
</dbReference>
<proteinExistence type="predicted"/>
<dbReference type="GO" id="GO:0070231">
    <property type="term" value="P:T cell apoptotic process"/>
    <property type="evidence" value="ECO:0007669"/>
    <property type="project" value="Ensembl"/>
</dbReference>
<dbReference type="PROSITE" id="PS50011">
    <property type="entry name" value="PROTEIN_KINASE_DOM"/>
    <property type="match status" value="1"/>
</dbReference>
<dbReference type="GO" id="GO:0097191">
    <property type="term" value="P:extrinsic apoptotic signaling pathway"/>
    <property type="evidence" value="ECO:0007669"/>
    <property type="project" value="Ensembl"/>
</dbReference>
<dbReference type="GO" id="GO:1903265">
    <property type="term" value="P:positive regulation of tumor necrosis factor-mediated signaling pathway"/>
    <property type="evidence" value="ECO:0007669"/>
    <property type="project" value="Ensembl"/>
</dbReference>
<dbReference type="GO" id="GO:2001240">
    <property type="term" value="P:negative regulation of extrinsic apoptotic signaling pathway in absence of ligand"/>
    <property type="evidence" value="ECO:0007669"/>
    <property type="project" value="Ensembl"/>
</dbReference>
<dbReference type="FunFam" id="1.10.510.10:FF:000472">
    <property type="entry name" value="Receptor interacting serine/threonine kinase 1"/>
    <property type="match status" value="1"/>
</dbReference>
<dbReference type="GO" id="GO:1900119">
    <property type="term" value="P:positive regulation of execution phase of apoptosis"/>
    <property type="evidence" value="ECO:0007669"/>
    <property type="project" value="Ensembl"/>
</dbReference>
<organism evidence="5 6">
    <name type="scientific">Podarcis muralis</name>
    <name type="common">Wall lizard</name>
    <name type="synonym">Lacerta muralis</name>
    <dbReference type="NCBI Taxonomy" id="64176"/>
    <lineage>
        <taxon>Eukaryota</taxon>
        <taxon>Metazoa</taxon>
        <taxon>Chordata</taxon>
        <taxon>Craniata</taxon>
        <taxon>Vertebrata</taxon>
        <taxon>Euteleostomi</taxon>
        <taxon>Lepidosauria</taxon>
        <taxon>Squamata</taxon>
        <taxon>Bifurcata</taxon>
        <taxon>Unidentata</taxon>
        <taxon>Episquamata</taxon>
        <taxon>Laterata</taxon>
        <taxon>Lacertibaenia</taxon>
        <taxon>Lacertidae</taxon>
        <taxon>Podarcis</taxon>
    </lineage>
</organism>
<dbReference type="GO" id="GO:0060545">
    <property type="term" value="P:positive regulation of necroptotic process"/>
    <property type="evidence" value="ECO:0007669"/>
    <property type="project" value="Ensembl"/>
</dbReference>
<reference evidence="5" key="2">
    <citation type="submission" date="2025-08" db="UniProtKB">
        <authorList>
            <consortium name="Ensembl"/>
        </authorList>
    </citation>
    <scope>IDENTIFICATION</scope>
</reference>
<dbReference type="GO" id="GO:0032757">
    <property type="term" value="P:positive regulation of interleukin-8 production"/>
    <property type="evidence" value="ECO:0007669"/>
    <property type="project" value="Ensembl"/>
</dbReference>
<name>A0A670I8P2_PODMU</name>
<dbReference type="GO" id="GO:0042327">
    <property type="term" value="P:positive regulation of phosphorylation"/>
    <property type="evidence" value="ECO:0007669"/>
    <property type="project" value="Ensembl"/>
</dbReference>
<dbReference type="PRINTS" id="PR00109">
    <property type="entry name" value="TYRKINASE"/>
</dbReference>
<dbReference type="InterPro" id="IPR011009">
    <property type="entry name" value="Kinase-like_dom_sf"/>
</dbReference>
<accession>A0A670I8P2</accession>
<evidence type="ECO:0000256" key="1">
    <source>
        <dbReference type="SAM" id="MobiDB-lite"/>
    </source>
</evidence>
<dbReference type="GO" id="GO:0031264">
    <property type="term" value="C:death-inducing signaling complex"/>
    <property type="evidence" value="ECO:0007669"/>
    <property type="project" value="Ensembl"/>
</dbReference>
<dbReference type="GO" id="GO:0046330">
    <property type="term" value="P:positive regulation of JNK cascade"/>
    <property type="evidence" value="ECO:0007669"/>
    <property type="project" value="Ensembl"/>
</dbReference>
<reference evidence="5 6" key="1">
    <citation type="journal article" date="2019" name="Proc. Natl. Acad. Sci. U.S.A.">
        <title>Regulatory changes in pterin and carotenoid genes underlie balanced color polymorphisms in the wall lizard.</title>
        <authorList>
            <person name="Andrade P."/>
            <person name="Pinho C."/>
            <person name="Perez I de Lanuza G."/>
            <person name="Afonso S."/>
            <person name="Brejcha J."/>
            <person name="Rubin C.J."/>
            <person name="Wallerman O."/>
            <person name="Pereira P."/>
            <person name="Sabatino S.J."/>
            <person name="Bellati A."/>
            <person name="Pellitteri-Rosa D."/>
            <person name="Bosakova Z."/>
            <person name="Bunikis I."/>
            <person name="Carretero M.A."/>
            <person name="Feiner N."/>
            <person name="Marsik P."/>
            <person name="Pauperio F."/>
            <person name="Salvi D."/>
            <person name="Soler L."/>
            <person name="While G.M."/>
            <person name="Uller T."/>
            <person name="Font E."/>
            <person name="Andersson L."/>
            <person name="Carneiro M."/>
        </authorList>
    </citation>
    <scope>NUCLEOTIDE SEQUENCE</scope>
</reference>
<dbReference type="GO" id="GO:0005123">
    <property type="term" value="F:death receptor binding"/>
    <property type="evidence" value="ECO:0007669"/>
    <property type="project" value="Ensembl"/>
</dbReference>
<protein>
    <submittedName>
        <fullName evidence="5">Receptor interacting serine/threonine kinase 1</fullName>
    </submittedName>
</protein>
<feature type="region of interest" description="Disordered" evidence="1">
    <location>
        <begin position="432"/>
        <end position="544"/>
    </location>
</feature>
<dbReference type="PROSITE" id="PS00108">
    <property type="entry name" value="PROTEIN_KINASE_ST"/>
    <property type="match status" value="1"/>
</dbReference>
<dbReference type="GO" id="GO:0005739">
    <property type="term" value="C:mitochondrion"/>
    <property type="evidence" value="ECO:0007669"/>
    <property type="project" value="Ensembl"/>
</dbReference>
<dbReference type="Pfam" id="PF12721">
    <property type="entry name" value="RHIM"/>
    <property type="match status" value="1"/>
</dbReference>
<dbReference type="GO" id="GO:0043235">
    <property type="term" value="C:receptor complex"/>
    <property type="evidence" value="ECO:0007669"/>
    <property type="project" value="Ensembl"/>
</dbReference>
<evidence type="ECO:0000256" key="2">
    <source>
        <dbReference type="SAM" id="SignalP"/>
    </source>
</evidence>
<dbReference type="PANTHER" id="PTHR44329:SF6">
    <property type="entry name" value="RECEPTOR-INTERACTING SERINE_THREONINE-PROTEIN KINASE 1"/>
    <property type="match status" value="1"/>
</dbReference>
<dbReference type="GO" id="GO:0042803">
    <property type="term" value="F:protein homodimerization activity"/>
    <property type="evidence" value="ECO:0007669"/>
    <property type="project" value="Ensembl"/>
</dbReference>
<dbReference type="Gene3D" id="1.10.510.10">
    <property type="entry name" value="Transferase(Phosphotransferase) domain 1"/>
    <property type="match status" value="1"/>
</dbReference>
<dbReference type="GO" id="GO:0044877">
    <property type="term" value="F:protein-containing complex binding"/>
    <property type="evidence" value="ECO:0007669"/>
    <property type="project" value="Ensembl"/>
</dbReference>
<evidence type="ECO:0000313" key="6">
    <source>
        <dbReference type="Proteomes" id="UP000472272"/>
    </source>
</evidence>
<dbReference type="SMART" id="SM00220">
    <property type="entry name" value="S_TKc"/>
    <property type="match status" value="1"/>
</dbReference>
<dbReference type="SUPFAM" id="SSF56112">
    <property type="entry name" value="Protein kinase-like (PK-like)"/>
    <property type="match status" value="1"/>
</dbReference>
<gene>
    <name evidence="5" type="primary">RIPK1</name>
</gene>
<dbReference type="GO" id="GO:0097342">
    <property type="term" value="C:ripoptosome"/>
    <property type="evidence" value="ECO:0007669"/>
    <property type="project" value="Ensembl"/>
</dbReference>
<dbReference type="Proteomes" id="UP000472272">
    <property type="component" value="Chromosome 7"/>
</dbReference>
<dbReference type="GO" id="GO:0005524">
    <property type="term" value="F:ATP binding"/>
    <property type="evidence" value="ECO:0007669"/>
    <property type="project" value="InterPro"/>
</dbReference>
<dbReference type="GO" id="GO:0097527">
    <property type="term" value="P:necroptotic signaling pathway"/>
    <property type="evidence" value="ECO:0007669"/>
    <property type="project" value="Ensembl"/>
</dbReference>
<dbReference type="GO" id="GO:0004706">
    <property type="term" value="F:JUN kinase kinase kinase activity"/>
    <property type="evidence" value="ECO:0007669"/>
    <property type="project" value="TreeGrafter"/>
</dbReference>
<dbReference type="PROSITE" id="PS50017">
    <property type="entry name" value="DEATH_DOMAIN"/>
    <property type="match status" value="1"/>
</dbReference>
<dbReference type="GO" id="GO:0045944">
    <property type="term" value="P:positive regulation of transcription by RNA polymerase II"/>
    <property type="evidence" value="ECO:0007669"/>
    <property type="project" value="Ensembl"/>
</dbReference>
<dbReference type="GO" id="GO:0043123">
    <property type="term" value="P:positive regulation of canonical NF-kappaB signal transduction"/>
    <property type="evidence" value="ECO:0007669"/>
    <property type="project" value="Ensembl"/>
</dbReference>
<dbReference type="OMA" id="NVYTGPK"/>
<dbReference type="GO" id="GO:2000377">
    <property type="term" value="P:regulation of reactive oxygen species metabolic process"/>
    <property type="evidence" value="ECO:0007669"/>
    <property type="project" value="Ensembl"/>
</dbReference>
<dbReference type="InterPro" id="IPR011029">
    <property type="entry name" value="DEATH-like_dom_sf"/>
</dbReference>
<dbReference type="GO" id="GO:0031625">
    <property type="term" value="F:ubiquitin protein ligase binding"/>
    <property type="evidence" value="ECO:0007669"/>
    <property type="project" value="Ensembl"/>
</dbReference>
<dbReference type="InterPro" id="IPR008271">
    <property type="entry name" value="Ser/Thr_kinase_AS"/>
</dbReference>
<dbReference type="GO" id="GO:1901026">
    <property type="term" value="P:ripoptosome assembly involved in necroptotic process"/>
    <property type="evidence" value="ECO:0007669"/>
    <property type="project" value="Ensembl"/>
</dbReference>
<evidence type="ECO:0000259" key="3">
    <source>
        <dbReference type="PROSITE" id="PS50011"/>
    </source>
</evidence>
<sequence length="730" mass="82742">MPSLFTLQALGFLSTDCWSAPRATNMSLDDIQMNSEDFLQKEQLDAGGFGMVSLCYHKRHGLVVLKTVYTGPQRTECNTSLLEEGKIMLRLNHDRVVKLLGIILEDGNYSLVMEYVRKGNLMSVLKATSIPLSVKGCFILEIIEGMLYLTEQGLVHKDLKPENILVDEDFHIKIADLGVARFKSWSRLTKEESIRKMKINCSSKSNAGTLFYMAPEHLASVNTTPVEKSDVYSFGIVLWAIFANKEPYENALTDAQIYFCIMHGDRPLIEEIEESCPGEIITLMKQSWSQKPEERPTFAEINLTYKPFYQQNFEKDVEDDLRKLKEKYPEPTELIKRMQSLQVDAVAEPPSNGRTDLPGSLHSSPCPAASNTVDEAMFAACPVNEPVESCETSLDPPVTLERKLQDELNYHVHGSRMDKAEGRSMSYSAEMLEQERRRKVSHDPYAKATAARPMQESHLRPEKVGPGARHSNTTVDPYSRQWKPPPLRATLERENNSRPNPVRHYGTGPANLRASLSPEDLYGSANPFSFNKPPVPESGVDRQSNPFRPYYFGKSFSTETDPEESTSFMKTNFAHTPIHKKNSGEPASYNIYNSSAIQIGSHNVLTIKQKPQEICTMPENTYYNPADYQKLFENTALVSEVQLNLVRENMGKKWKPTARKLGFSNPDLEEIDHDYERDGLKEKVYQMFQRWQMKEGSKGATVGKLARALFASQRIDLLAKIKQESEMSNK</sequence>
<dbReference type="InterPro" id="IPR000719">
    <property type="entry name" value="Prot_kinase_dom"/>
</dbReference>
<dbReference type="GO" id="GO:0035591">
    <property type="term" value="F:signaling adaptor activity"/>
    <property type="evidence" value="ECO:0007669"/>
    <property type="project" value="Ensembl"/>
</dbReference>
<dbReference type="GO" id="GO:1990000">
    <property type="term" value="P:amyloid fibril formation"/>
    <property type="evidence" value="ECO:0007669"/>
    <property type="project" value="Ensembl"/>
</dbReference>
<dbReference type="GO" id="GO:0050729">
    <property type="term" value="P:positive regulation of inflammatory response"/>
    <property type="evidence" value="ECO:0007669"/>
    <property type="project" value="Ensembl"/>
</dbReference>
<dbReference type="Pfam" id="PF07714">
    <property type="entry name" value="PK_Tyr_Ser-Thr"/>
    <property type="match status" value="1"/>
</dbReference>
<dbReference type="GO" id="GO:0070301">
    <property type="term" value="P:cellular response to hydrogen peroxide"/>
    <property type="evidence" value="ECO:0007669"/>
    <property type="project" value="Ensembl"/>
</dbReference>
<dbReference type="PANTHER" id="PTHR44329">
    <property type="entry name" value="SERINE/THREONINE-PROTEIN KINASE TNNI3K-RELATED"/>
    <property type="match status" value="1"/>
</dbReference>
<dbReference type="GO" id="GO:0070105">
    <property type="term" value="P:positive regulation of interleukin-6-mediated signaling pathway"/>
    <property type="evidence" value="ECO:0007669"/>
    <property type="project" value="Ensembl"/>
</dbReference>
<dbReference type="GO" id="GO:0032760">
    <property type="term" value="P:positive regulation of tumor necrosis factor production"/>
    <property type="evidence" value="ECO:0007669"/>
    <property type="project" value="Ensembl"/>
</dbReference>
<feature type="compositionally biased region" description="Basic and acidic residues" evidence="1">
    <location>
        <begin position="433"/>
        <end position="445"/>
    </location>
</feature>
<dbReference type="Pfam" id="PF00531">
    <property type="entry name" value="Death"/>
    <property type="match status" value="1"/>
</dbReference>
<evidence type="ECO:0000259" key="4">
    <source>
        <dbReference type="PROSITE" id="PS50017"/>
    </source>
</evidence>